<keyword evidence="1" id="KW-1133">Transmembrane helix</keyword>
<keyword evidence="1" id="KW-0812">Transmembrane</keyword>
<sequence>MRTQPALKQLFTSAALPLFLGAALSDCAYKSSYEIQWMNFSSWLIIGALVFATLAIIATLADGGQLRAAGSRRWISLIVLLVVWILGVINAFVHARDAWAMMPTGWVLSLVCAVLACIATWSVYCNDRSGGAA</sequence>
<feature type="transmembrane region" description="Helical" evidence="1">
    <location>
        <begin position="41"/>
        <end position="62"/>
    </location>
</feature>
<keyword evidence="1" id="KW-0472">Membrane</keyword>
<evidence type="ECO:0000313" key="3">
    <source>
        <dbReference type="EMBL" id="QYR52234.1"/>
    </source>
</evidence>
<dbReference type="InterPro" id="IPR019251">
    <property type="entry name" value="DUF2231_TM"/>
</dbReference>
<dbReference type="EMBL" id="CP080544">
    <property type="protein sequence ID" value="QYR52234.1"/>
    <property type="molecule type" value="Genomic_DNA"/>
</dbReference>
<feature type="domain" description="DUF2231" evidence="2">
    <location>
        <begin position="16"/>
        <end position="122"/>
    </location>
</feature>
<proteinExistence type="predicted"/>
<gene>
    <name evidence="3" type="ORF">H8L67_06330</name>
</gene>
<keyword evidence="4" id="KW-1185">Reference proteome</keyword>
<evidence type="ECO:0000259" key="2">
    <source>
        <dbReference type="Pfam" id="PF09990"/>
    </source>
</evidence>
<name>A0ABX8WP20_9GAMM</name>
<dbReference type="RefSeq" id="WP_220379021.1">
    <property type="nucleotide sequence ID" value="NZ_CP080544.1"/>
</dbReference>
<evidence type="ECO:0000313" key="4">
    <source>
        <dbReference type="Proteomes" id="UP000824755"/>
    </source>
</evidence>
<reference evidence="3 4" key="1">
    <citation type="submission" date="2021-08" db="EMBL/GenBank/DDBJ databases">
        <title>Lysobacter sp. strain CJ11 Genome sequencing and assembly.</title>
        <authorList>
            <person name="Kim I."/>
        </authorList>
    </citation>
    <scope>NUCLEOTIDE SEQUENCE [LARGE SCALE GENOMIC DNA]</scope>
    <source>
        <strain evidence="3 4">CJ11</strain>
    </source>
</reference>
<feature type="transmembrane region" description="Helical" evidence="1">
    <location>
        <begin position="105"/>
        <end position="124"/>
    </location>
</feature>
<evidence type="ECO:0000256" key="1">
    <source>
        <dbReference type="SAM" id="Phobius"/>
    </source>
</evidence>
<organism evidence="3 4">
    <name type="scientific">Lysobacter soyae</name>
    <dbReference type="NCBI Taxonomy" id="2764185"/>
    <lineage>
        <taxon>Bacteria</taxon>
        <taxon>Pseudomonadati</taxon>
        <taxon>Pseudomonadota</taxon>
        <taxon>Gammaproteobacteria</taxon>
        <taxon>Lysobacterales</taxon>
        <taxon>Lysobacteraceae</taxon>
        <taxon>Lysobacter</taxon>
    </lineage>
</organism>
<accession>A0ABX8WP20</accession>
<feature type="transmembrane region" description="Helical" evidence="1">
    <location>
        <begin position="74"/>
        <end position="93"/>
    </location>
</feature>
<protein>
    <recommendedName>
        <fullName evidence="2">DUF2231 domain-containing protein</fullName>
    </recommendedName>
</protein>
<dbReference type="Pfam" id="PF09990">
    <property type="entry name" value="DUF2231"/>
    <property type="match status" value="1"/>
</dbReference>
<dbReference type="Proteomes" id="UP000824755">
    <property type="component" value="Chromosome"/>
</dbReference>